<gene>
    <name evidence="1" type="ORF">QG37_03948</name>
</gene>
<organism evidence="1 2">
    <name type="scientific">Candidozyma auris</name>
    <name type="common">Yeast</name>
    <name type="synonym">Candida auris</name>
    <dbReference type="NCBI Taxonomy" id="498019"/>
    <lineage>
        <taxon>Eukaryota</taxon>
        <taxon>Fungi</taxon>
        <taxon>Dikarya</taxon>
        <taxon>Ascomycota</taxon>
        <taxon>Saccharomycotina</taxon>
        <taxon>Pichiomycetes</taxon>
        <taxon>Metschnikowiaceae</taxon>
        <taxon>Candidozyma</taxon>
    </lineage>
</organism>
<dbReference type="AlphaFoldDB" id="A0A0L0NY87"/>
<dbReference type="EMBL" id="LGST01000026">
    <property type="protein sequence ID" value="KND99152.1"/>
    <property type="molecule type" value="Genomic_DNA"/>
</dbReference>
<evidence type="ECO:0000313" key="2">
    <source>
        <dbReference type="Proteomes" id="UP000037122"/>
    </source>
</evidence>
<dbReference type="Proteomes" id="UP000037122">
    <property type="component" value="Unassembled WGS sequence"/>
</dbReference>
<evidence type="ECO:0000313" key="1">
    <source>
        <dbReference type="EMBL" id="KND99152.1"/>
    </source>
</evidence>
<reference evidence="2" key="1">
    <citation type="journal article" date="2015" name="BMC Genomics">
        <title>Draft genome of a commonly misdiagnosed multidrug resistant pathogen Candida auris.</title>
        <authorList>
            <person name="Chatterjee S."/>
            <person name="Alampalli S.V."/>
            <person name="Nageshan R.K."/>
            <person name="Chettiar S.T."/>
            <person name="Joshi S."/>
            <person name="Tatu U.S."/>
        </authorList>
    </citation>
    <scope>NUCLEOTIDE SEQUENCE [LARGE SCALE GENOMIC DNA]</scope>
    <source>
        <strain evidence="2">6684</strain>
    </source>
</reference>
<sequence>MGTRHIVDTIAAKSRQDLPETCDKVAARQANVELKGAAQRWRFGCNHPDNTEFVNTQNSAFQHKSSNSDPLWRRHLKKKKKFTRIMP</sequence>
<dbReference type="VEuPathDB" id="FungiDB:QG37_03948"/>
<accession>A0A0L0NY87</accession>
<comment type="caution">
    <text evidence="1">The sequence shown here is derived from an EMBL/GenBank/DDBJ whole genome shotgun (WGS) entry which is preliminary data.</text>
</comment>
<proteinExistence type="predicted"/>
<name>A0A0L0NY87_CANAR</name>
<protein>
    <submittedName>
        <fullName evidence="1">Uncharacterized protein</fullName>
    </submittedName>
</protein>